<proteinExistence type="predicted"/>
<dbReference type="Pfam" id="PF15704">
    <property type="entry name" value="Mt_ATP_synt"/>
    <property type="match status" value="2"/>
</dbReference>
<sequence length="173" mass="19921">MALALREMTQRESPSGYSLQQHVAPVRFFAKQAAPVYIFLEVMKKFDTVLGVLRKEKIRIGPNDPAEKADLYSESQRIQYTIQTCTQAIQDANISIEGDTNQERPHPCLGAEAMKPLLRSDEKGMALLMSKFDKINKKLGIWREDLSKYDKRLELKIAKKREEFKDETMVDIK</sequence>
<reference evidence="1 2" key="1">
    <citation type="journal article" date="2020" name="Mol. Biol. Evol.">
        <title>Distinct Expression and Methylation Patterns for Genes with Different Fates following a Single Whole-Genome Duplication in Flowering Plants.</title>
        <authorList>
            <person name="Shi T."/>
            <person name="Rahmani R.S."/>
            <person name="Gugger P.F."/>
            <person name="Wang M."/>
            <person name="Li H."/>
            <person name="Zhang Y."/>
            <person name="Li Z."/>
            <person name="Wang Q."/>
            <person name="Van de Peer Y."/>
            <person name="Marchal K."/>
            <person name="Chen J."/>
        </authorList>
    </citation>
    <scope>NUCLEOTIDE SEQUENCE [LARGE SCALE GENOMIC DNA]</scope>
    <source>
        <tissue evidence="1">Leaf</tissue>
    </source>
</reference>
<dbReference type="PANTHER" id="PTHR36013">
    <property type="entry name" value="ATP SYNTHASE 24 KDA SUBUNIT, MITOCHONDRIAL-RELATED"/>
    <property type="match status" value="1"/>
</dbReference>
<accession>A0A822ZRB9</accession>
<comment type="caution">
    <text evidence="1">The sequence shown here is derived from an EMBL/GenBank/DDBJ whole genome shotgun (WGS) entry which is preliminary data.</text>
</comment>
<gene>
    <name evidence="1" type="ORF">HUJ06_004291</name>
</gene>
<evidence type="ECO:0000313" key="1">
    <source>
        <dbReference type="EMBL" id="DAD46061.1"/>
    </source>
</evidence>
<dbReference type="InterPro" id="IPR031432">
    <property type="entry name" value="MGP1"/>
</dbReference>
<keyword evidence="2" id="KW-1185">Reference proteome</keyword>
<dbReference type="GO" id="GO:0009555">
    <property type="term" value="P:pollen development"/>
    <property type="evidence" value="ECO:0007669"/>
    <property type="project" value="InterPro"/>
</dbReference>
<dbReference type="EMBL" id="DUZY01000007">
    <property type="protein sequence ID" value="DAD46061.1"/>
    <property type="molecule type" value="Genomic_DNA"/>
</dbReference>
<organism evidence="1 2">
    <name type="scientific">Nelumbo nucifera</name>
    <name type="common">Sacred lotus</name>
    <dbReference type="NCBI Taxonomy" id="4432"/>
    <lineage>
        <taxon>Eukaryota</taxon>
        <taxon>Viridiplantae</taxon>
        <taxon>Streptophyta</taxon>
        <taxon>Embryophyta</taxon>
        <taxon>Tracheophyta</taxon>
        <taxon>Spermatophyta</taxon>
        <taxon>Magnoliopsida</taxon>
        <taxon>Proteales</taxon>
        <taxon>Nelumbonaceae</taxon>
        <taxon>Nelumbo</taxon>
    </lineage>
</organism>
<dbReference type="AlphaFoldDB" id="A0A822ZRB9"/>
<name>A0A822ZRB9_NELNU</name>
<evidence type="ECO:0000313" key="2">
    <source>
        <dbReference type="Proteomes" id="UP000607653"/>
    </source>
</evidence>
<dbReference type="PANTHER" id="PTHR36013:SF2">
    <property type="entry name" value="ATP SYNTHASE 24 KDA SUBUNIT, MITOCHONDRIAL-RELATED"/>
    <property type="match status" value="1"/>
</dbReference>
<protein>
    <submittedName>
        <fullName evidence="1">Uncharacterized protein</fullName>
    </submittedName>
</protein>
<dbReference type="Proteomes" id="UP000607653">
    <property type="component" value="Unassembled WGS sequence"/>
</dbReference>